<feature type="domain" description="HTH marR-type" evidence="2">
    <location>
        <begin position="11"/>
        <end position="147"/>
    </location>
</feature>
<dbReference type="RefSeq" id="WP_340294563.1">
    <property type="nucleotide sequence ID" value="NZ_JBBEOI010000168.1"/>
</dbReference>
<dbReference type="EMBL" id="JBHRWW010000012">
    <property type="protein sequence ID" value="MFC3689708.1"/>
    <property type="molecule type" value="Genomic_DNA"/>
</dbReference>
<evidence type="ECO:0000259" key="2">
    <source>
        <dbReference type="PROSITE" id="PS50995"/>
    </source>
</evidence>
<dbReference type="Gene3D" id="1.10.10.10">
    <property type="entry name" value="Winged helix-like DNA-binding domain superfamily/Winged helix DNA-binding domain"/>
    <property type="match status" value="1"/>
</dbReference>
<keyword evidence="4" id="KW-1185">Reference proteome</keyword>
<reference evidence="4" key="1">
    <citation type="journal article" date="2019" name="Int. J. Syst. Evol. Microbiol.">
        <title>The Global Catalogue of Microorganisms (GCM) 10K type strain sequencing project: providing services to taxonomists for standard genome sequencing and annotation.</title>
        <authorList>
            <consortium name="The Broad Institute Genomics Platform"/>
            <consortium name="The Broad Institute Genome Sequencing Center for Infectious Disease"/>
            <person name="Wu L."/>
            <person name="Ma J."/>
        </authorList>
    </citation>
    <scope>NUCLEOTIDE SEQUENCE [LARGE SCALE GENOMIC DNA]</scope>
    <source>
        <strain evidence="4">NCAIM B.02333</strain>
    </source>
</reference>
<dbReference type="InterPro" id="IPR036388">
    <property type="entry name" value="WH-like_DNA-bd_sf"/>
</dbReference>
<dbReference type="PROSITE" id="PS50995">
    <property type="entry name" value="HTH_MARR_2"/>
    <property type="match status" value="1"/>
</dbReference>
<comment type="caution">
    <text evidence="3">The sequence shown here is derived from an EMBL/GenBank/DDBJ whole genome shotgun (WGS) entry which is preliminary data.</text>
</comment>
<feature type="region of interest" description="Disordered" evidence="1">
    <location>
        <begin position="153"/>
        <end position="183"/>
    </location>
</feature>
<organism evidence="3 4">
    <name type="scientific">Aquipuribacter hungaricus</name>
    <dbReference type="NCBI Taxonomy" id="545624"/>
    <lineage>
        <taxon>Bacteria</taxon>
        <taxon>Bacillati</taxon>
        <taxon>Actinomycetota</taxon>
        <taxon>Actinomycetes</taxon>
        <taxon>Micrococcales</taxon>
        <taxon>Intrasporangiaceae</taxon>
        <taxon>Aquipuribacter</taxon>
    </lineage>
</organism>
<feature type="compositionally biased region" description="Low complexity" evidence="1">
    <location>
        <begin position="170"/>
        <end position="183"/>
    </location>
</feature>
<protein>
    <submittedName>
        <fullName evidence="3">MarR family winged helix-turn-helix transcriptional regulator</fullName>
    </submittedName>
</protein>
<gene>
    <name evidence="3" type="ORF">ACFOLH_15275</name>
</gene>
<name>A0ABV7WKS8_9MICO</name>
<evidence type="ECO:0000313" key="4">
    <source>
        <dbReference type="Proteomes" id="UP001595685"/>
    </source>
</evidence>
<dbReference type="InterPro" id="IPR000835">
    <property type="entry name" value="HTH_MarR-typ"/>
</dbReference>
<evidence type="ECO:0000256" key="1">
    <source>
        <dbReference type="SAM" id="MobiDB-lite"/>
    </source>
</evidence>
<accession>A0ABV7WKS8</accession>
<sequence>MTQTRWLDDDEQRAWRALAGVVLRLPTALDAQLARDSGLTHFSYYVLAMLSEAPERTLAMSTLARNANSSQSRLSHAVSRLERSGWVARRPCPGNGRVTLATLTDEGFEKVREAAPGHAAEVVRLVVDDLDAEQVRVLGEACERVLARLDGDCPAEQGPPDGTMAPCTPPTTTSSSSAAATTA</sequence>
<dbReference type="SMART" id="SM00347">
    <property type="entry name" value="HTH_MARR"/>
    <property type="match status" value="1"/>
</dbReference>
<dbReference type="InterPro" id="IPR039422">
    <property type="entry name" value="MarR/SlyA-like"/>
</dbReference>
<dbReference type="Proteomes" id="UP001595685">
    <property type="component" value="Unassembled WGS sequence"/>
</dbReference>
<proteinExistence type="predicted"/>
<dbReference type="Pfam" id="PF12802">
    <property type="entry name" value="MarR_2"/>
    <property type="match status" value="1"/>
</dbReference>
<dbReference type="PANTHER" id="PTHR33164">
    <property type="entry name" value="TRANSCRIPTIONAL REGULATOR, MARR FAMILY"/>
    <property type="match status" value="1"/>
</dbReference>
<dbReference type="SUPFAM" id="SSF46785">
    <property type="entry name" value="Winged helix' DNA-binding domain"/>
    <property type="match status" value="1"/>
</dbReference>
<evidence type="ECO:0000313" key="3">
    <source>
        <dbReference type="EMBL" id="MFC3689708.1"/>
    </source>
</evidence>
<dbReference type="PANTHER" id="PTHR33164:SF99">
    <property type="entry name" value="MARR FAMILY REGULATORY PROTEIN"/>
    <property type="match status" value="1"/>
</dbReference>
<dbReference type="InterPro" id="IPR036390">
    <property type="entry name" value="WH_DNA-bd_sf"/>
</dbReference>